<feature type="domain" description="C2" evidence="3">
    <location>
        <begin position="1"/>
        <end position="106"/>
    </location>
</feature>
<reference evidence="4 5" key="1">
    <citation type="submission" date="2010-05" db="EMBL/GenBank/DDBJ databases">
        <title>The Genome Sequence of Thecamonas trahens ATCC 50062.</title>
        <authorList>
            <consortium name="The Broad Institute Genome Sequencing Platform"/>
            <person name="Russ C."/>
            <person name="Cuomo C."/>
            <person name="Shea T."/>
            <person name="Young S.K."/>
            <person name="Zeng Q."/>
            <person name="Koehrsen M."/>
            <person name="Haas B."/>
            <person name="Borodovsky M."/>
            <person name="Guigo R."/>
            <person name="Alvarado L."/>
            <person name="Berlin A."/>
            <person name="Bochicchio J."/>
            <person name="Borenstein D."/>
            <person name="Chapman S."/>
            <person name="Chen Z."/>
            <person name="Freedman E."/>
            <person name="Gellesch M."/>
            <person name="Goldberg J."/>
            <person name="Griggs A."/>
            <person name="Gujja S."/>
            <person name="Heilman E."/>
            <person name="Heiman D."/>
            <person name="Hepburn T."/>
            <person name="Howarth C."/>
            <person name="Jen D."/>
            <person name="Larson L."/>
            <person name="Mehta T."/>
            <person name="Park D."/>
            <person name="Pearson M."/>
            <person name="Roberts A."/>
            <person name="Saif S."/>
            <person name="Shenoy N."/>
            <person name="Sisk P."/>
            <person name="Stolte C."/>
            <person name="Sykes S."/>
            <person name="Thomson T."/>
            <person name="Walk T."/>
            <person name="White J."/>
            <person name="Yandava C."/>
            <person name="Burger G."/>
            <person name="Gray M.W."/>
            <person name="Holland P.W.H."/>
            <person name="King N."/>
            <person name="Lang F.B.F."/>
            <person name="Roger A.J."/>
            <person name="Ruiz-Trillo I."/>
            <person name="Lander E."/>
            <person name="Nusbaum C."/>
        </authorList>
    </citation>
    <scope>NUCLEOTIDE SEQUENCE [LARGE SCALE GENOMIC DNA]</scope>
    <source>
        <strain evidence="4 5">ATCC 50062</strain>
    </source>
</reference>
<proteinExistence type="predicted"/>
<dbReference type="AlphaFoldDB" id="A0A0L0DE75"/>
<evidence type="ECO:0000256" key="2">
    <source>
        <dbReference type="ARBA" id="ARBA00022837"/>
    </source>
</evidence>
<evidence type="ECO:0000313" key="4">
    <source>
        <dbReference type="EMBL" id="KNC50622.1"/>
    </source>
</evidence>
<dbReference type="EMBL" id="GL349435">
    <property type="protein sequence ID" value="KNC50622.1"/>
    <property type="molecule type" value="Genomic_DNA"/>
</dbReference>
<dbReference type="RefSeq" id="XP_013762509.1">
    <property type="nucleotide sequence ID" value="XM_013907055.1"/>
</dbReference>
<evidence type="ECO:0000313" key="5">
    <source>
        <dbReference type="Proteomes" id="UP000054408"/>
    </source>
</evidence>
<dbReference type="SUPFAM" id="SSF49562">
    <property type="entry name" value="C2 domain (Calcium/lipid-binding domain, CaLB)"/>
    <property type="match status" value="1"/>
</dbReference>
<gene>
    <name evidence="4" type="ORF">AMSG_00783</name>
</gene>
<organism evidence="4 5">
    <name type="scientific">Thecamonas trahens ATCC 50062</name>
    <dbReference type="NCBI Taxonomy" id="461836"/>
    <lineage>
        <taxon>Eukaryota</taxon>
        <taxon>Apusozoa</taxon>
        <taxon>Apusomonadida</taxon>
        <taxon>Apusomonadidae</taxon>
        <taxon>Thecamonas</taxon>
    </lineage>
</organism>
<dbReference type="GO" id="GO:0016020">
    <property type="term" value="C:membrane"/>
    <property type="evidence" value="ECO:0007669"/>
    <property type="project" value="TreeGrafter"/>
</dbReference>
<accession>A0A0L0DE75</accession>
<dbReference type="OrthoDB" id="419768at2759"/>
<evidence type="ECO:0000259" key="3">
    <source>
        <dbReference type="PROSITE" id="PS50004"/>
    </source>
</evidence>
<dbReference type="Proteomes" id="UP000054408">
    <property type="component" value="Unassembled WGS sequence"/>
</dbReference>
<keyword evidence="2" id="KW-0106">Calcium</keyword>
<dbReference type="GeneID" id="25560570"/>
<dbReference type="Pfam" id="PF00168">
    <property type="entry name" value="C2"/>
    <property type="match status" value="1"/>
</dbReference>
<sequence length="129" mass="14193">MAGFVTGYSWEVAVAGARSLRSSDVAGGSDPYAVLYWSTGEEERTAVTHRTSDPVWDAVFATPERQNFVMVEVWDKDTLTADDFLGSVKIALSNADDDVRDVWEPLLGRDNEPTGGDIHLRITKVPIYA</sequence>
<dbReference type="Gene3D" id="2.60.40.150">
    <property type="entry name" value="C2 domain"/>
    <property type="match status" value="1"/>
</dbReference>
<name>A0A0L0DE75_THETB</name>
<dbReference type="SMART" id="SM00239">
    <property type="entry name" value="C2"/>
    <property type="match status" value="1"/>
</dbReference>
<dbReference type="InterPro" id="IPR000008">
    <property type="entry name" value="C2_dom"/>
</dbReference>
<evidence type="ECO:0000256" key="1">
    <source>
        <dbReference type="ARBA" id="ARBA00022723"/>
    </source>
</evidence>
<keyword evidence="5" id="KW-1185">Reference proteome</keyword>
<dbReference type="PROSITE" id="PS50004">
    <property type="entry name" value="C2"/>
    <property type="match status" value="1"/>
</dbReference>
<dbReference type="PANTHER" id="PTHR45911">
    <property type="entry name" value="C2 DOMAIN-CONTAINING PROTEIN"/>
    <property type="match status" value="1"/>
</dbReference>
<dbReference type="STRING" id="461836.A0A0L0DE75"/>
<keyword evidence="1" id="KW-0479">Metal-binding</keyword>
<dbReference type="CDD" id="cd00030">
    <property type="entry name" value="C2"/>
    <property type="match status" value="1"/>
</dbReference>
<protein>
    <recommendedName>
        <fullName evidence="3">C2 domain-containing protein</fullName>
    </recommendedName>
</protein>
<dbReference type="PANTHER" id="PTHR45911:SF4">
    <property type="entry name" value="MULTIPLE C2 AND TRANSMEMBRANE DOMAIN-CONTAINING PROTEIN"/>
    <property type="match status" value="1"/>
</dbReference>
<dbReference type="GO" id="GO:0005509">
    <property type="term" value="F:calcium ion binding"/>
    <property type="evidence" value="ECO:0007669"/>
    <property type="project" value="TreeGrafter"/>
</dbReference>
<dbReference type="InterPro" id="IPR035892">
    <property type="entry name" value="C2_domain_sf"/>
</dbReference>